<dbReference type="AlphaFoldDB" id="A0A1S2QDL6"/>
<gene>
    <name evidence="2" type="ORF">BIV23_21155</name>
</gene>
<reference evidence="2 3" key="1">
    <citation type="submission" date="2016-10" db="EMBL/GenBank/DDBJ databases">
        <title>Genome sequence of Streptomyces sp. MUSC 1.</title>
        <authorList>
            <person name="Lee L.-H."/>
            <person name="Ser H.-L."/>
            <person name="Law J.W.-F."/>
        </authorList>
    </citation>
    <scope>NUCLEOTIDE SEQUENCE [LARGE SCALE GENOMIC DNA]</scope>
    <source>
        <strain evidence="2 3">MUSC 1</strain>
    </source>
</reference>
<comment type="caution">
    <text evidence="2">The sequence shown here is derived from an EMBL/GenBank/DDBJ whole genome shotgun (WGS) entry which is preliminary data.</text>
</comment>
<evidence type="ECO:0000313" key="2">
    <source>
        <dbReference type="EMBL" id="OIK03757.1"/>
    </source>
</evidence>
<dbReference type="RefSeq" id="WP_071382473.1">
    <property type="nucleotide sequence ID" value="NZ_MLYO01000034.1"/>
</dbReference>
<feature type="transmembrane region" description="Helical" evidence="1">
    <location>
        <begin position="92"/>
        <end position="125"/>
    </location>
</feature>
<feature type="transmembrane region" description="Helical" evidence="1">
    <location>
        <begin position="62"/>
        <end position="80"/>
    </location>
</feature>
<feature type="transmembrane region" description="Helical" evidence="1">
    <location>
        <begin position="200"/>
        <end position="223"/>
    </location>
</feature>
<dbReference type="EMBL" id="MLYO01000034">
    <property type="protein sequence ID" value="OIK03757.1"/>
    <property type="molecule type" value="Genomic_DNA"/>
</dbReference>
<accession>A0A1S2QDL6</accession>
<keyword evidence="1" id="KW-1133">Transmembrane helix</keyword>
<feature type="transmembrane region" description="Helical" evidence="1">
    <location>
        <begin position="32"/>
        <end position="50"/>
    </location>
</feature>
<sequence length="230" mass="23178">MEILLLRTALAPSLVLLVSVVARRSGPRRGGLLLGAPTTSGPFLLLVWLSGGSAAAAHAARGNVAAQLVVAAFCVAYGRLAPVLRPARTLTAALACAAGACLIAALCTDVWLTAASALALAFAGLRAWPAPAPTRRPQRAARSWEIPVRMAVSASTVLLAVHTAAALGSFAGGILAALPVLLAVMAPSTHRATGAQASAAMMRAALTVTPVTLAFPLTAYTAFAASVTTR</sequence>
<dbReference type="Proteomes" id="UP000179642">
    <property type="component" value="Unassembled WGS sequence"/>
</dbReference>
<keyword evidence="1" id="KW-0472">Membrane</keyword>
<feature type="transmembrane region" description="Helical" evidence="1">
    <location>
        <begin position="170"/>
        <end position="188"/>
    </location>
</feature>
<name>A0A1S2QDL6_9ACTN</name>
<proteinExistence type="predicted"/>
<evidence type="ECO:0000313" key="3">
    <source>
        <dbReference type="Proteomes" id="UP000179642"/>
    </source>
</evidence>
<evidence type="ECO:0000256" key="1">
    <source>
        <dbReference type="SAM" id="Phobius"/>
    </source>
</evidence>
<keyword evidence="1" id="KW-0812">Transmembrane</keyword>
<protein>
    <submittedName>
        <fullName evidence="2">Uncharacterized protein</fullName>
    </submittedName>
</protein>
<organism evidence="2 3">
    <name type="scientific">Streptomyces monashensis</name>
    <dbReference type="NCBI Taxonomy" id="1678012"/>
    <lineage>
        <taxon>Bacteria</taxon>
        <taxon>Bacillati</taxon>
        <taxon>Actinomycetota</taxon>
        <taxon>Actinomycetes</taxon>
        <taxon>Kitasatosporales</taxon>
        <taxon>Streptomycetaceae</taxon>
        <taxon>Streptomyces</taxon>
    </lineage>
</organism>
<keyword evidence="3" id="KW-1185">Reference proteome</keyword>